<accession>A0ABP8LA17</accession>
<proteinExistence type="inferred from homology"/>
<evidence type="ECO:0000313" key="5">
    <source>
        <dbReference type="Proteomes" id="UP001500622"/>
    </source>
</evidence>
<dbReference type="RefSeq" id="WP_345216338.1">
    <property type="nucleotide sequence ID" value="NZ_BAABGN010000009.1"/>
</dbReference>
<comment type="caution">
    <text evidence="4">The sequence shown here is derived from an EMBL/GenBank/DDBJ whole genome shotgun (WGS) entry which is preliminary data.</text>
</comment>
<reference evidence="5" key="1">
    <citation type="journal article" date="2019" name="Int. J. Syst. Evol. Microbiol.">
        <title>The Global Catalogue of Microorganisms (GCM) 10K type strain sequencing project: providing services to taxonomists for standard genome sequencing and annotation.</title>
        <authorList>
            <consortium name="The Broad Institute Genomics Platform"/>
            <consortium name="The Broad Institute Genome Sequencing Center for Infectious Disease"/>
            <person name="Wu L."/>
            <person name="Ma J."/>
        </authorList>
    </citation>
    <scope>NUCLEOTIDE SEQUENCE [LARGE SCALE GENOMIC DNA]</scope>
    <source>
        <strain evidence="5">JCM 17810</strain>
    </source>
</reference>
<evidence type="ECO:0000256" key="2">
    <source>
        <dbReference type="ARBA" id="ARBA00049106"/>
    </source>
</evidence>
<dbReference type="PANTHER" id="PTHR39428:SF1">
    <property type="entry name" value="F420H(2)-DEPENDENT QUINONE REDUCTASE RV1261C"/>
    <property type="match status" value="1"/>
</dbReference>
<dbReference type="Gene3D" id="2.30.110.10">
    <property type="entry name" value="Electron Transport, Fmn-binding Protein, Chain A"/>
    <property type="match status" value="1"/>
</dbReference>
<dbReference type="NCBIfam" id="TIGR00026">
    <property type="entry name" value="hi_GC_TIGR00026"/>
    <property type="match status" value="1"/>
</dbReference>
<dbReference type="PANTHER" id="PTHR39428">
    <property type="entry name" value="F420H(2)-DEPENDENT QUINONE REDUCTASE RV1261C"/>
    <property type="match status" value="1"/>
</dbReference>
<evidence type="ECO:0000256" key="3">
    <source>
        <dbReference type="SAM" id="MobiDB-lite"/>
    </source>
</evidence>
<keyword evidence="5" id="KW-1185">Reference proteome</keyword>
<feature type="compositionally biased region" description="Polar residues" evidence="3">
    <location>
        <begin position="1"/>
        <end position="10"/>
    </location>
</feature>
<dbReference type="InterPro" id="IPR004378">
    <property type="entry name" value="F420H2_quin_Rdtase"/>
</dbReference>
<dbReference type="InterPro" id="IPR012349">
    <property type="entry name" value="Split_barrel_FMN-bd"/>
</dbReference>
<evidence type="ECO:0000256" key="1">
    <source>
        <dbReference type="ARBA" id="ARBA00008710"/>
    </source>
</evidence>
<dbReference type="Pfam" id="PF04075">
    <property type="entry name" value="F420H2_quin_red"/>
    <property type="match status" value="1"/>
</dbReference>
<gene>
    <name evidence="4" type="ORF">GCM10023169_22340</name>
</gene>
<name>A0ABP8LA17_9MICO</name>
<evidence type="ECO:0000313" key="4">
    <source>
        <dbReference type="EMBL" id="GAA4425061.1"/>
    </source>
</evidence>
<organism evidence="4 5">
    <name type="scientific">Georgenia halophila</name>
    <dbReference type="NCBI Taxonomy" id="620889"/>
    <lineage>
        <taxon>Bacteria</taxon>
        <taxon>Bacillati</taxon>
        <taxon>Actinomycetota</taxon>
        <taxon>Actinomycetes</taxon>
        <taxon>Micrococcales</taxon>
        <taxon>Bogoriellaceae</taxon>
        <taxon>Georgenia</taxon>
    </lineage>
</organism>
<comment type="similarity">
    <text evidence="1">Belongs to the F420H(2)-dependent quinone reductase family.</text>
</comment>
<feature type="region of interest" description="Disordered" evidence="3">
    <location>
        <begin position="1"/>
        <end position="20"/>
    </location>
</feature>
<sequence>MTQNQQTRSNAPRKGGPGALSRWIQRRANARTCTRIRRKGGAMMGMEVLILHTVGRRSGEPRESPVAWFDDGEHGWLIVGSGGGSRNPDWCLNLMANPDQAAVELHGSTPVPVTPHRLDAADREKAWQHIAAVQPRIAKYQGKSEREYPVIRLSPRQQMETR</sequence>
<protein>
    <submittedName>
        <fullName evidence="4">Nitroreductase family deazaflavin-dependent oxidoreductase</fullName>
    </submittedName>
</protein>
<dbReference type="EMBL" id="BAABGN010000009">
    <property type="protein sequence ID" value="GAA4425061.1"/>
    <property type="molecule type" value="Genomic_DNA"/>
</dbReference>
<comment type="catalytic activity">
    <reaction evidence="2">
        <text>oxidized coenzyme F420-(gamma-L-Glu)(n) + a quinol + H(+) = reduced coenzyme F420-(gamma-L-Glu)(n) + a quinone</text>
        <dbReference type="Rhea" id="RHEA:39663"/>
        <dbReference type="Rhea" id="RHEA-COMP:12939"/>
        <dbReference type="Rhea" id="RHEA-COMP:14378"/>
        <dbReference type="ChEBI" id="CHEBI:15378"/>
        <dbReference type="ChEBI" id="CHEBI:24646"/>
        <dbReference type="ChEBI" id="CHEBI:132124"/>
        <dbReference type="ChEBI" id="CHEBI:133980"/>
        <dbReference type="ChEBI" id="CHEBI:139511"/>
    </reaction>
</comment>
<dbReference type="Proteomes" id="UP001500622">
    <property type="component" value="Unassembled WGS sequence"/>
</dbReference>